<reference evidence="13 14" key="1">
    <citation type="journal article" date="2018" name="Sci. Rep.">
        <title>Comparative analysis of the Pocillopora damicornis genome highlights role of immune system in coral evolution.</title>
        <authorList>
            <person name="Cunning R."/>
            <person name="Bay R.A."/>
            <person name="Gillette P."/>
            <person name="Baker A.C."/>
            <person name="Traylor-Knowles N."/>
        </authorList>
    </citation>
    <scope>NUCLEOTIDE SEQUENCE [LARGE SCALE GENOMIC DNA]</scope>
    <source>
        <strain evidence="13">RSMAS</strain>
        <tissue evidence="13">Whole animal</tissue>
    </source>
</reference>
<dbReference type="PANTHER" id="PTHR20961">
    <property type="entry name" value="GLYCOSYLTRANSFERASE"/>
    <property type="match status" value="1"/>
</dbReference>
<dbReference type="AlphaFoldDB" id="A0A3M6UB99"/>
<evidence type="ECO:0000256" key="6">
    <source>
        <dbReference type="ARBA" id="ARBA00023180"/>
    </source>
</evidence>
<keyword evidence="11" id="KW-0472">Membrane</keyword>
<dbReference type="GO" id="GO:0097363">
    <property type="term" value="F:protein O-acetylglucosaminyltransferase activity"/>
    <property type="evidence" value="ECO:0007669"/>
    <property type="project" value="UniProtKB-EC"/>
</dbReference>
<organism evidence="13 14">
    <name type="scientific">Pocillopora damicornis</name>
    <name type="common">Cauliflower coral</name>
    <name type="synonym">Millepora damicornis</name>
    <dbReference type="NCBI Taxonomy" id="46731"/>
    <lineage>
        <taxon>Eukaryota</taxon>
        <taxon>Metazoa</taxon>
        <taxon>Cnidaria</taxon>
        <taxon>Anthozoa</taxon>
        <taxon>Hexacorallia</taxon>
        <taxon>Scleractinia</taxon>
        <taxon>Astrocoeniina</taxon>
        <taxon>Pocilloporidae</taxon>
        <taxon>Pocillopora</taxon>
    </lineage>
</organism>
<dbReference type="STRING" id="46731.A0A3M6UB99"/>
<dbReference type="GO" id="GO:0005788">
    <property type="term" value="C:endoplasmic reticulum lumen"/>
    <property type="evidence" value="ECO:0007669"/>
    <property type="project" value="TreeGrafter"/>
</dbReference>
<evidence type="ECO:0000256" key="10">
    <source>
        <dbReference type="ARBA" id="ARBA00049432"/>
    </source>
</evidence>
<evidence type="ECO:0000313" key="14">
    <source>
        <dbReference type="Proteomes" id="UP000275408"/>
    </source>
</evidence>
<evidence type="ECO:0000256" key="3">
    <source>
        <dbReference type="ARBA" id="ARBA00022679"/>
    </source>
</evidence>
<dbReference type="InterPro" id="IPR007657">
    <property type="entry name" value="Glycosyltransferase_61"/>
</dbReference>
<gene>
    <name evidence="13" type="ORF">pdam_00017557</name>
</gene>
<comment type="caution">
    <text evidence="13">The sequence shown here is derived from an EMBL/GenBank/DDBJ whole genome shotgun (WGS) entry which is preliminary data.</text>
</comment>
<proteinExistence type="predicted"/>
<evidence type="ECO:0000256" key="4">
    <source>
        <dbReference type="ARBA" id="ARBA00022729"/>
    </source>
</evidence>
<feature type="transmembrane region" description="Helical" evidence="11">
    <location>
        <begin position="33"/>
        <end position="53"/>
    </location>
</feature>
<comment type="catalytic activity">
    <reaction evidence="9">
        <text>L-seryl-[protein] + UDP-N-acetyl-alpha-D-glucosamine = 3-O-(N-acetyl-beta-D-glucosaminyl)-L-seryl-[protein] + UDP + H(+)</text>
        <dbReference type="Rhea" id="RHEA:48904"/>
        <dbReference type="Rhea" id="RHEA-COMP:9863"/>
        <dbReference type="Rhea" id="RHEA-COMP:12251"/>
        <dbReference type="ChEBI" id="CHEBI:15378"/>
        <dbReference type="ChEBI" id="CHEBI:29999"/>
        <dbReference type="ChEBI" id="CHEBI:57705"/>
        <dbReference type="ChEBI" id="CHEBI:58223"/>
        <dbReference type="ChEBI" id="CHEBI:90838"/>
        <dbReference type="EC" id="2.4.1.255"/>
    </reaction>
</comment>
<keyword evidence="11" id="KW-0812">Transmembrane</keyword>
<keyword evidence="4" id="KW-0732">Signal</keyword>
<keyword evidence="2" id="KW-0328">Glycosyltransferase</keyword>
<evidence type="ECO:0000256" key="1">
    <source>
        <dbReference type="ARBA" id="ARBA00011970"/>
    </source>
</evidence>
<evidence type="ECO:0000259" key="12">
    <source>
        <dbReference type="Pfam" id="PF04577"/>
    </source>
</evidence>
<evidence type="ECO:0000256" key="7">
    <source>
        <dbReference type="ARBA" id="ARBA00040944"/>
    </source>
</evidence>
<dbReference type="InterPro" id="IPR049625">
    <property type="entry name" value="Glyco_transf_61_cat"/>
</dbReference>
<evidence type="ECO:0000256" key="2">
    <source>
        <dbReference type="ARBA" id="ARBA00022676"/>
    </source>
</evidence>
<dbReference type="EMBL" id="RCHS01001881">
    <property type="protein sequence ID" value="RMX50925.1"/>
    <property type="molecule type" value="Genomic_DNA"/>
</dbReference>
<feature type="domain" description="Glycosyltransferase 61 catalytic" evidence="12">
    <location>
        <begin position="310"/>
        <end position="396"/>
    </location>
</feature>
<keyword evidence="3" id="KW-0808">Transferase</keyword>
<dbReference type="Proteomes" id="UP000275408">
    <property type="component" value="Unassembled WGS sequence"/>
</dbReference>
<keyword evidence="14" id="KW-1185">Reference proteome</keyword>
<evidence type="ECO:0000256" key="5">
    <source>
        <dbReference type="ARBA" id="ARBA00022824"/>
    </source>
</evidence>
<evidence type="ECO:0000256" key="8">
    <source>
        <dbReference type="ARBA" id="ARBA00042574"/>
    </source>
</evidence>
<dbReference type="Pfam" id="PF04577">
    <property type="entry name" value="Glyco_transf_61"/>
    <property type="match status" value="1"/>
</dbReference>
<evidence type="ECO:0000256" key="11">
    <source>
        <dbReference type="SAM" id="Phobius"/>
    </source>
</evidence>
<accession>A0A3M6UB99</accession>
<evidence type="ECO:0000313" key="13">
    <source>
        <dbReference type="EMBL" id="RMX50925.1"/>
    </source>
</evidence>
<name>A0A3M6UB99_POCDA</name>
<keyword evidence="5" id="KW-0256">Endoplasmic reticulum</keyword>
<keyword evidence="6" id="KW-0325">Glycoprotein</keyword>
<sequence>MYFSLLKTRLSEGLVYLMASPGTRFISSRLVKIIKYSVLLMVMIIFVSINLYVHNTLSAKISSNLDLETIRLNIFSSCPNRLKITQNGIVFFKFIAIRPKLGHARVLEAYLEKPRAKDELFVLSKGFFTLYCHGDVDEVNGKLYKTDMDYTLIKWKKSFEVADPRQFSRIGGHQSFQAGHYLAIERNEYANVYWTIVDLLDVFITSQSLGIKPDKLKIIVIDAHPKTSLDPLWTFLFQRLIKLTDPIFIESNGVVFENLLWRYPRARSPLLDKSRNSPKYIQPFRSFVLRRFGILSGTHLRKCSQKKLNILFILRRDYKNHPRNLAGIIDRKIANEEDVLKEIKDSFPTADITPVQLDLLPLKAQLEIVAKTDILFGMHGAAHAFSIFMPPGGAVVEMFNDNRKTYNWHMNKIATLSGHSYIKWGNTDKGAVDKLRKSITIPGGVSSRLLRMAIDSICSSSKHKP</sequence>
<dbReference type="PANTHER" id="PTHR20961:SF148">
    <property type="entry name" value="EGF DOMAIN-SPECIFIC O-LINKED N-ACETYLGLUCOSAMINE TRANSFERASE"/>
    <property type="match status" value="1"/>
</dbReference>
<protein>
    <recommendedName>
        <fullName evidence="7">EGF domain-specific O-linked N-acetylglucosamine transferase</fullName>
        <ecNumber evidence="1">2.4.1.255</ecNumber>
    </recommendedName>
    <alternativeName>
        <fullName evidence="8">Extracellular O-linked N-acetylglucosamine transferase</fullName>
    </alternativeName>
</protein>
<dbReference type="EC" id="2.4.1.255" evidence="1"/>
<dbReference type="OrthoDB" id="529273at2759"/>
<comment type="catalytic activity">
    <reaction evidence="10">
        <text>L-threonyl-[protein] + UDP-N-acetyl-alpha-D-glucosamine = 3-O-(N-acetyl-beta-D-glucosaminyl)-L-threonyl-[protein] + UDP + H(+)</text>
        <dbReference type="Rhea" id="RHEA:48908"/>
        <dbReference type="Rhea" id="RHEA-COMP:11060"/>
        <dbReference type="Rhea" id="RHEA-COMP:12252"/>
        <dbReference type="ChEBI" id="CHEBI:15378"/>
        <dbReference type="ChEBI" id="CHEBI:30013"/>
        <dbReference type="ChEBI" id="CHEBI:57705"/>
        <dbReference type="ChEBI" id="CHEBI:58223"/>
        <dbReference type="ChEBI" id="CHEBI:90840"/>
        <dbReference type="EC" id="2.4.1.255"/>
    </reaction>
</comment>
<keyword evidence="11" id="KW-1133">Transmembrane helix</keyword>
<evidence type="ECO:0000256" key="9">
    <source>
        <dbReference type="ARBA" id="ARBA00048317"/>
    </source>
</evidence>